<dbReference type="PANTHER" id="PTHR32347">
    <property type="entry name" value="EFFLUX SYSTEM COMPONENT YKNX-RELATED"/>
    <property type="match status" value="1"/>
</dbReference>
<dbReference type="Proteomes" id="UP001548189">
    <property type="component" value="Unassembled WGS sequence"/>
</dbReference>
<dbReference type="EMBL" id="JBEVCJ010000002">
    <property type="protein sequence ID" value="MET1253953.1"/>
    <property type="molecule type" value="Genomic_DNA"/>
</dbReference>
<dbReference type="Gene3D" id="2.40.420.20">
    <property type="match status" value="1"/>
</dbReference>
<dbReference type="InterPro" id="IPR058637">
    <property type="entry name" value="YknX-like_C"/>
</dbReference>
<gene>
    <name evidence="1" type="ORF">ABVT43_02325</name>
</gene>
<dbReference type="SUPFAM" id="SSF111369">
    <property type="entry name" value="HlyD-like secretion proteins"/>
    <property type="match status" value="1"/>
</dbReference>
<comment type="caution">
    <text evidence="1">The sequence shown here is derived from an EMBL/GenBank/DDBJ whole genome shotgun (WGS) entry which is preliminary data.</text>
</comment>
<dbReference type="PANTHER" id="PTHR32347:SF29">
    <property type="entry name" value="UPF0194 MEMBRANE PROTEIN YBHG"/>
    <property type="match status" value="1"/>
</dbReference>
<dbReference type="InterPro" id="IPR030190">
    <property type="entry name" value="MacA_alpha-hairpin_sf"/>
</dbReference>
<dbReference type="InterPro" id="IPR050465">
    <property type="entry name" value="UPF0194_transport"/>
</dbReference>
<proteinExistence type="predicted"/>
<keyword evidence="2" id="KW-1185">Reference proteome</keyword>
<name>A0ABV2BPV4_9GAMM</name>
<dbReference type="Pfam" id="PF25989">
    <property type="entry name" value="YknX_C"/>
    <property type="match status" value="1"/>
</dbReference>
<organism evidence="1 2">
    <name type="scientific">Aliikangiella maris</name>
    <dbReference type="NCBI Taxonomy" id="3162458"/>
    <lineage>
        <taxon>Bacteria</taxon>
        <taxon>Pseudomonadati</taxon>
        <taxon>Pseudomonadota</taxon>
        <taxon>Gammaproteobacteria</taxon>
        <taxon>Oceanospirillales</taxon>
        <taxon>Pleioneaceae</taxon>
        <taxon>Aliikangiella</taxon>
    </lineage>
</organism>
<dbReference type="Gene3D" id="6.10.140.1990">
    <property type="match status" value="1"/>
</dbReference>
<accession>A0ABV2BPV4</accession>
<sequence length="421" mass="46381">MAVKTIKRLVKILLAIVVVGLLVFAFIPEPMKVDIATVEKGDLLITLEGEGKTRIHDIYTVSTPIDGRITRIESEPGDFVEAGKTVIANMYPANPQFLDKRSETQAKADVEGARAALSLADARVKQAKAQLEFDELDYQRTTELYAKNSVSKASLERAELRLKTLRAELETAISNKNVMQSRLEAAKARLLQPKEDTSSVDKKLANKKLANKKSSNSVEPVNNCHICIHSPVDGRVLRILHKSESIIPVGTALVEIGNPQDLEVNIEMLSTNAVKVKPGHDALIKRWGGNEDINARVRVVEPSGFTKISALGVEEQRVNVILNFTDPIEKWAALGDAFRVEAAIIIDKAVDVVKVPLSALFRQNEIWSVFKVVDGRATLQNVKVGKRNEQFAEIIEGLMPDEKIIIHPGNNIEDGVSVIAR</sequence>
<evidence type="ECO:0000313" key="1">
    <source>
        <dbReference type="EMBL" id="MET1253953.1"/>
    </source>
</evidence>
<protein>
    <submittedName>
        <fullName evidence="1">HlyD family efflux transporter periplasmic adaptor subunit</fullName>
    </submittedName>
</protein>
<evidence type="ECO:0000313" key="2">
    <source>
        <dbReference type="Proteomes" id="UP001548189"/>
    </source>
</evidence>
<dbReference type="Gene3D" id="2.40.50.100">
    <property type="match status" value="1"/>
</dbReference>
<reference evidence="1 2" key="1">
    <citation type="submission" date="2024-06" db="EMBL/GenBank/DDBJ databases">
        <authorList>
            <person name="Li F."/>
        </authorList>
    </citation>
    <scope>NUCLEOTIDE SEQUENCE [LARGE SCALE GENOMIC DNA]</scope>
    <source>
        <strain evidence="1 2">GXAS 311</strain>
    </source>
</reference>